<evidence type="ECO:0000259" key="8">
    <source>
        <dbReference type="SMART" id="SM01383"/>
    </source>
</evidence>
<dbReference type="GO" id="GO:0003735">
    <property type="term" value="F:structural constituent of ribosome"/>
    <property type="evidence" value="ECO:0007669"/>
    <property type="project" value="InterPro"/>
</dbReference>
<evidence type="ECO:0000256" key="6">
    <source>
        <dbReference type="SAM" id="MobiDB-lite"/>
    </source>
</evidence>
<gene>
    <name evidence="5 9" type="primary">rplB</name>
    <name evidence="9" type="ORF">COV31_02265</name>
</gene>
<evidence type="ECO:0000313" key="10">
    <source>
        <dbReference type="Proteomes" id="UP000230232"/>
    </source>
</evidence>
<dbReference type="AlphaFoldDB" id="A0A2H0R424"/>
<reference evidence="9 10" key="1">
    <citation type="submission" date="2017-09" db="EMBL/GenBank/DDBJ databases">
        <title>Depth-based differentiation of microbial function through sediment-hosted aquifers and enrichment of novel symbionts in the deep terrestrial subsurface.</title>
        <authorList>
            <person name="Probst A.J."/>
            <person name="Ladd B."/>
            <person name="Jarett J.K."/>
            <person name="Geller-Mcgrath D.E."/>
            <person name="Sieber C.M."/>
            <person name="Emerson J.B."/>
            <person name="Anantharaman K."/>
            <person name="Thomas B.C."/>
            <person name="Malmstrom R."/>
            <person name="Stieglmeier M."/>
            <person name="Klingl A."/>
            <person name="Woyke T."/>
            <person name="Ryan C.M."/>
            <person name="Banfield J.F."/>
        </authorList>
    </citation>
    <scope>NUCLEOTIDE SEQUENCE [LARGE SCALE GENOMIC DNA]</scope>
    <source>
        <strain evidence="9">CG10_big_fil_rev_8_21_14_0_10_46_23</strain>
    </source>
</reference>
<dbReference type="InterPro" id="IPR022669">
    <property type="entry name" value="Ribosomal_uL2_C"/>
</dbReference>
<comment type="similarity">
    <text evidence="1 5">Belongs to the universal ribosomal protein uL2 family.</text>
</comment>
<accession>A0A2H0R424</accession>
<organism evidence="9 10">
    <name type="scientific">Candidatus Yanofskybacteria bacterium CG10_big_fil_rev_8_21_14_0_10_46_23</name>
    <dbReference type="NCBI Taxonomy" id="1975098"/>
    <lineage>
        <taxon>Bacteria</taxon>
        <taxon>Candidatus Yanofskyibacteriota</taxon>
    </lineage>
</organism>
<dbReference type="SMART" id="SM01383">
    <property type="entry name" value="Ribosomal_L2"/>
    <property type="match status" value="1"/>
</dbReference>
<dbReference type="InterPro" id="IPR002171">
    <property type="entry name" value="Ribosomal_uL2"/>
</dbReference>
<dbReference type="InterPro" id="IPR008991">
    <property type="entry name" value="Translation_prot_SH3-like_sf"/>
</dbReference>
<keyword evidence="2 5" id="KW-0689">Ribosomal protein</keyword>
<feature type="domain" description="Large ribosomal subunit protein uL2 C-terminal" evidence="7">
    <location>
        <begin position="124"/>
        <end position="253"/>
    </location>
</feature>
<protein>
    <recommendedName>
        <fullName evidence="4 5">Large ribosomal subunit protein uL2</fullName>
    </recommendedName>
</protein>
<evidence type="ECO:0000313" key="9">
    <source>
        <dbReference type="EMBL" id="PIR41210.1"/>
    </source>
</evidence>
<dbReference type="PIRSF" id="PIRSF002158">
    <property type="entry name" value="Ribosomal_L2"/>
    <property type="match status" value="1"/>
</dbReference>
<dbReference type="InterPro" id="IPR022666">
    <property type="entry name" value="Ribosomal_uL2_RNA-bd_dom"/>
</dbReference>
<evidence type="ECO:0000256" key="3">
    <source>
        <dbReference type="ARBA" id="ARBA00023274"/>
    </source>
</evidence>
<dbReference type="GO" id="GO:0019843">
    <property type="term" value="F:rRNA binding"/>
    <property type="evidence" value="ECO:0007669"/>
    <property type="project" value="UniProtKB-UniRule"/>
</dbReference>
<dbReference type="Proteomes" id="UP000230232">
    <property type="component" value="Unassembled WGS sequence"/>
</dbReference>
<dbReference type="HAMAP" id="MF_01320_B">
    <property type="entry name" value="Ribosomal_uL2_B"/>
    <property type="match status" value="1"/>
</dbReference>
<evidence type="ECO:0000256" key="4">
    <source>
        <dbReference type="ARBA" id="ARBA00035242"/>
    </source>
</evidence>
<dbReference type="PANTHER" id="PTHR13691">
    <property type="entry name" value="RIBOSOMAL PROTEIN L2"/>
    <property type="match status" value="1"/>
</dbReference>
<keyword evidence="3 5" id="KW-0687">Ribonucleoprotein</keyword>
<dbReference type="NCBIfam" id="TIGR01171">
    <property type="entry name" value="rplB_bact"/>
    <property type="match status" value="1"/>
</dbReference>
<comment type="function">
    <text evidence="5">One of the primary rRNA binding proteins. Required for association of the 30S and 50S subunits to form the 70S ribosome, for tRNA binding and peptide bond formation. It has been suggested to have peptidyltransferase activity; this is somewhat controversial. Makes several contacts with the 16S rRNA in the 70S ribosome.</text>
</comment>
<comment type="caution">
    <text evidence="9">The sequence shown here is derived from an EMBL/GenBank/DDBJ whole genome shotgun (WGS) entry which is preliminary data.</text>
</comment>
<dbReference type="Pfam" id="PF03947">
    <property type="entry name" value="Ribosomal_L2_C"/>
    <property type="match status" value="1"/>
</dbReference>
<dbReference type="InterPro" id="IPR022671">
    <property type="entry name" value="Ribosomal_uL2_CS"/>
</dbReference>
<dbReference type="FunFam" id="4.10.950.10:FF:000001">
    <property type="entry name" value="50S ribosomal protein L2"/>
    <property type="match status" value="1"/>
</dbReference>
<dbReference type="SUPFAM" id="SSF50249">
    <property type="entry name" value="Nucleic acid-binding proteins"/>
    <property type="match status" value="1"/>
</dbReference>
<dbReference type="GO" id="GO:0015934">
    <property type="term" value="C:large ribosomal subunit"/>
    <property type="evidence" value="ECO:0007669"/>
    <property type="project" value="InterPro"/>
</dbReference>
<evidence type="ECO:0000256" key="1">
    <source>
        <dbReference type="ARBA" id="ARBA00005636"/>
    </source>
</evidence>
<feature type="region of interest" description="Disordered" evidence="6">
    <location>
        <begin position="220"/>
        <end position="265"/>
    </location>
</feature>
<feature type="domain" description="Large ribosomal subunit protein uL2 RNA-binding" evidence="8">
    <location>
        <begin position="41"/>
        <end position="117"/>
    </location>
</feature>
<name>A0A2H0R424_9BACT</name>
<dbReference type="SMART" id="SM01382">
    <property type="entry name" value="Ribosomal_L2_C"/>
    <property type="match status" value="1"/>
</dbReference>
<dbReference type="GO" id="GO:0016740">
    <property type="term" value="F:transferase activity"/>
    <property type="evidence" value="ECO:0007669"/>
    <property type="project" value="InterPro"/>
</dbReference>
<dbReference type="GO" id="GO:0006412">
    <property type="term" value="P:translation"/>
    <property type="evidence" value="ECO:0007669"/>
    <property type="project" value="UniProtKB-UniRule"/>
</dbReference>
<dbReference type="SUPFAM" id="SSF50104">
    <property type="entry name" value="Translation proteins SH3-like domain"/>
    <property type="match status" value="1"/>
</dbReference>
<dbReference type="FunFam" id="2.30.30.30:FF:000001">
    <property type="entry name" value="50S ribosomal protein L2"/>
    <property type="match status" value="1"/>
</dbReference>
<dbReference type="InterPro" id="IPR014722">
    <property type="entry name" value="Rib_uL2_dom2"/>
</dbReference>
<dbReference type="InterPro" id="IPR005880">
    <property type="entry name" value="Ribosomal_uL2_bac/org-type"/>
</dbReference>
<dbReference type="InterPro" id="IPR014726">
    <property type="entry name" value="Ribosomal_uL2_dom3"/>
</dbReference>
<evidence type="ECO:0000259" key="7">
    <source>
        <dbReference type="SMART" id="SM01382"/>
    </source>
</evidence>
<dbReference type="PANTHER" id="PTHR13691:SF5">
    <property type="entry name" value="LARGE RIBOSOMAL SUBUNIT PROTEIN UL2M"/>
    <property type="match status" value="1"/>
</dbReference>
<comment type="subunit">
    <text evidence="5">Part of the 50S ribosomal subunit. Forms a bridge to the 30S subunit in the 70S ribosome.</text>
</comment>
<dbReference type="Gene3D" id="2.30.30.30">
    <property type="match status" value="1"/>
</dbReference>
<sequence>MAKIYKPTTPGRRGMTGYDFSGLSKVAPLKSKTTGFKRDKGRNNQGRITVRHRGGGAKRLYREIDFKQEKMDIEATVFALEYDPNRTTRIARLHYKDGDKRYVLAPEGLKVGDVIKTASKRSPLKLGNRVKLKYIPQGTQVYNIEMTPGRGGQVVRSAGSFATVLARDGGYTQIQMPSSEVRQISSESFASIGRLSNSEHNKINLGKAGRSRHLGIRPTVRGSAMNPVDHKYGGGEGKSGRGTRRPKDIWGNITGGRKTRKKKNNSNKFIVRRRKK</sequence>
<keyword evidence="5" id="KW-0699">rRNA-binding</keyword>
<dbReference type="EMBL" id="PCXO01000010">
    <property type="protein sequence ID" value="PIR41210.1"/>
    <property type="molecule type" value="Genomic_DNA"/>
</dbReference>
<dbReference type="Gene3D" id="4.10.950.10">
    <property type="entry name" value="Ribosomal protein L2, domain 3"/>
    <property type="match status" value="1"/>
</dbReference>
<dbReference type="InterPro" id="IPR012340">
    <property type="entry name" value="NA-bd_OB-fold"/>
</dbReference>
<dbReference type="Gene3D" id="2.40.50.140">
    <property type="entry name" value="Nucleic acid-binding proteins"/>
    <property type="match status" value="1"/>
</dbReference>
<keyword evidence="5" id="KW-0694">RNA-binding</keyword>
<evidence type="ECO:0000256" key="2">
    <source>
        <dbReference type="ARBA" id="ARBA00022980"/>
    </source>
</evidence>
<evidence type="ECO:0000256" key="5">
    <source>
        <dbReference type="HAMAP-Rule" id="MF_01320"/>
    </source>
</evidence>
<proteinExistence type="inferred from homology"/>
<dbReference type="PROSITE" id="PS00467">
    <property type="entry name" value="RIBOSOMAL_L2"/>
    <property type="match status" value="1"/>
</dbReference>
<dbReference type="Pfam" id="PF00181">
    <property type="entry name" value="Ribosomal_L2_N"/>
    <property type="match status" value="1"/>
</dbReference>